<protein>
    <submittedName>
        <fullName evidence="3">Haloacid dehalogenase type II</fullName>
    </submittedName>
</protein>
<dbReference type="RefSeq" id="WP_270045189.1">
    <property type="nucleotide sequence ID" value="NZ_JAPDOD010000054.1"/>
</dbReference>
<dbReference type="CDD" id="cd02588">
    <property type="entry name" value="HAD_L2-DEX"/>
    <property type="match status" value="1"/>
</dbReference>
<comment type="caution">
    <text evidence="3">The sequence shown here is derived from an EMBL/GenBank/DDBJ whole genome shotgun (WGS) entry which is preliminary data.</text>
</comment>
<dbReference type="Gene3D" id="3.40.50.1000">
    <property type="entry name" value="HAD superfamily/HAD-like"/>
    <property type="match status" value="1"/>
</dbReference>
<gene>
    <name evidence="3" type="ORF">OM076_37015</name>
</gene>
<dbReference type="AlphaFoldDB" id="A0A9X3N262"/>
<dbReference type="Proteomes" id="UP001149140">
    <property type="component" value="Unassembled WGS sequence"/>
</dbReference>
<accession>A0A9X3N262</accession>
<evidence type="ECO:0000313" key="4">
    <source>
        <dbReference type="Proteomes" id="UP001149140"/>
    </source>
</evidence>
<dbReference type="InterPro" id="IPR023214">
    <property type="entry name" value="HAD_sf"/>
</dbReference>
<dbReference type="Pfam" id="PF00702">
    <property type="entry name" value="Hydrolase"/>
    <property type="match status" value="1"/>
</dbReference>
<dbReference type="InterPro" id="IPR051540">
    <property type="entry name" value="S-2-haloacid_dehalogenase"/>
</dbReference>
<keyword evidence="2" id="KW-0378">Hydrolase</keyword>
<reference evidence="3" key="1">
    <citation type="submission" date="2022-10" db="EMBL/GenBank/DDBJ databases">
        <title>The WGS of Solirubrobacter ginsenosidimutans DSM 21036.</title>
        <authorList>
            <person name="Jiang Z."/>
        </authorList>
    </citation>
    <scope>NUCLEOTIDE SEQUENCE</scope>
    <source>
        <strain evidence="3">DSM 21036</strain>
    </source>
</reference>
<name>A0A9X3N262_9ACTN</name>
<organism evidence="3 4">
    <name type="scientific">Solirubrobacter ginsenosidimutans</name>
    <dbReference type="NCBI Taxonomy" id="490573"/>
    <lineage>
        <taxon>Bacteria</taxon>
        <taxon>Bacillati</taxon>
        <taxon>Actinomycetota</taxon>
        <taxon>Thermoleophilia</taxon>
        <taxon>Solirubrobacterales</taxon>
        <taxon>Solirubrobacteraceae</taxon>
        <taxon>Solirubrobacter</taxon>
    </lineage>
</organism>
<comment type="similarity">
    <text evidence="1">Belongs to the HAD-like hydrolase superfamily. S-2-haloalkanoic acid dehalogenase family.</text>
</comment>
<sequence>MRALLFDVFGTCVDWRTSMMREAERFGLPPQLAVAWRDEYQPQLETVRSGQRPWVNLDVLHEIGLNRVLRAMDLTLPKADRVELVRGWHRLDPWPDVVAGLTRLKETFIIAPCSNGHIAQSVNLAKFAKLPWDAILGAEIAHAYKPDPRVYRESVYALGLEPDEVCMVAAHRDDLRAAAAVGLQTAFVERFGEDPGPPFDADFVAHDFEELLR</sequence>
<evidence type="ECO:0000256" key="2">
    <source>
        <dbReference type="ARBA" id="ARBA00022801"/>
    </source>
</evidence>
<dbReference type="PANTHER" id="PTHR43316">
    <property type="entry name" value="HYDROLASE, HALOACID DELAHOGENASE-RELATED"/>
    <property type="match status" value="1"/>
</dbReference>
<dbReference type="SUPFAM" id="SSF56784">
    <property type="entry name" value="HAD-like"/>
    <property type="match status" value="1"/>
</dbReference>
<dbReference type="PRINTS" id="PR00413">
    <property type="entry name" value="HADHALOGNASE"/>
</dbReference>
<dbReference type="InterPro" id="IPR023198">
    <property type="entry name" value="PGP-like_dom2"/>
</dbReference>
<evidence type="ECO:0000256" key="1">
    <source>
        <dbReference type="ARBA" id="ARBA00008106"/>
    </source>
</evidence>
<evidence type="ECO:0000313" key="3">
    <source>
        <dbReference type="EMBL" id="MDA0165926.1"/>
    </source>
</evidence>
<dbReference type="NCBIfam" id="TIGR01428">
    <property type="entry name" value="HAD_type_II"/>
    <property type="match status" value="1"/>
</dbReference>
<keyword evidence="4" id="KW-1185">Reference proteome</keyword>
<dbReference type="InterPro" id="IPR006439">
    <property type="entry name" value="HAD-SF_hydro_IA"/>
</dbReference>
<dbReference type="Gene3D" id="1.10.150.240">
    <property type="entry name" value="Putative phosphatase, domain 2"/>
    <property type="match status" value="1"/>
</dbReference>
<dbReference type="NCBIfam" id="TIGR01493">
    <property type="entry name" value="HAD-SF-IA-v2"/>
    <property type="match status" value="1"/>
</dbReference>
<dbReference type="PANTHER" id="PTHR43316:SF3">
    <property type="entry name" value="HALOACID DEHALOGENASE, TYPE II (AFU_ORTHOLOGUE AFUA_2G07750)-RELATED"/>
    <property type="match status" value="1"/>
</dbReference>
<proteinExistence type="inferred from homology"/>
<dbReference type="EMBL" id="JAPDOD010000054">
    <property type="protein sequence ID" value="MDA0165926.1"/>
    <property type="molecule type" value="Genomic_DNA"/>
</dbReference>
<dbReference type="GO" id="GO:0019120">
    <property type="term" value="F:hydrolase activity, acting on acid halide bonds, in C-halide compounds"/>
    <property type="evidence" value="ECO:0007669"/>
    <property type="project" value="InterPro"/>
</dbReference>
<dbReference type="InterPro" id="IPR006328">
    <property type="entry name" value="2-HAD"/>
</dbReference>
<dbReference type="InterPro" id="IPR036412">
    <property type="entry name" value="HAD-like_sf"/>
</dbReference>